<evidence type="ECO:0000313" key="1">
    <source>
        <dbReference type="EMBL" id="KKR13375.1"/>
    </source>
</evidence>
<proteinExistence type="predicted"/>
<gene>
    <name evidence="1" type="ORF">UT40_C0018G0020</name>
</gene>
<dbReference type="EMBL" id="LBWQ01000018">
    <property type="protein sequence ID" value="KKR13375.1"/>
    <property type="molecule type" value="Genomic_DNA"/>
</dbReference>
<accession>A0A0G0QSL9</accession>
<evidence type="ECO:0000313" key="2">
    <source>
        <dbReference type="Proteomes" id="UP000034690"/>
    </source>
</evidence>
<sequence>MNPIFPFKTHTMPACYGLKLSFGFSLSKLPKKVKRIILQCAIPRQRGKNEWAVLGSNQRPLTYDATQLRHVSFQLP</sequence>
<organism evidence="1 2">
    <name type="scientific">Candidatus Woesebacteria bacterium GW2011_GWA1_39_21b</name>
    <dbReference type="NCBI Taxonomy" id="1618551"/>
    <lineage>
        <taxon>Bacteria</taxon>
        <taxon>Candidatus Woeseibacteriota</taxon>
    </lineage>
</organism>
<dbReference type="Proteomes" id="UP000034690">
    <property type="component" value="Unassembled WGS sequence"/>
</dbReference>
<protein>
    <submittedName>
        <fullName evidence="1">Uncharacterized protein</fullName>
    </submittedName>
</protein>
<name>A0A0G0QSL9_9BACT</name>
<reference evidence="1 2" key="1">
    <citation type="journal article" date="2015" name="Nature">
        <title>rRNA introns, odd ribosomes, and small enigmatic genomes across a large radiation of phyla.</title>
        <authorList>
            <person name="Brown C.T."/>
            <person name="Hug L.A."/>
            <person name="Thomas B.C."/>
            <person name="Sharon I."/>
            <person name="Castelle C.J."/>
            <person name="Singh A."/>
            <person name="Wilkins M.J."/>
            <person name="Williams K.H."/>
            <person name="Banfield J.F."/>
        </authorList>
    </citation>
    <scope>NUCLEOTIDE SEQUENCE [LARGE SCALE GENOMIC DNA]</scope>
</reference>
<comment type="caution">
    <text evidence="1">The sequence shown here is derived from an EMBL/GenBank/DDBJ whole genome shotgun (WGS) entry which is preliminary data.</text>
</comment>
<dbReference type="AlphaFoldDB" id="A0A0G0QSL9"/>